<reference evidence="1 2" key="2">
    <citation type="submission" date="2020-06" db="EMBL/GenBank/DDBJ databases">
        <title>Complete Genome Sequence of Clostridium muelleri sp. nov. P21T, an Acid-Alcohol Producing Acetogen Isolated from Old Hay.</title>
        <authorList>
            <person name="Duncan K.E."/>
            <person name="Tanner R.S."/>
        </authorList>
    </citation>
    <scope>NUCLEOTIDE SEQUENCE [LARGE SCALE GENOMIC DNA]</scope>
    <source>
        <strain evidence="1 2">P21</strain>
    </source>
</reference>
<sequence>MKIGQNKSFSNKLLKRLTKENLISRSVRCVYLVDNFIIKTSSDATCSRLPLGADQCLNEFNIFHSNDERLKVFKDILCPVYAIYESRYIYITVHKRLTALCTNSNSNETIYSYLKKGLRFRNEDTFFYTLEKFKKLWVTDSVELQNEYCKLSTFGYDENRNLLLLDYGML</sequence>
<dbReference type="Proteomes" id="UP000537131">
    <property type="component" value="Unassembled WGS sequence"/>
</dbReference>
<dbReference type="AlphaFoldDB" id="A0A7Y0ELM2"/>
<protein>
    <submittedName>
        <fullName evidence="1">Uncharacterized protein</fullName>
    </submittedName>
</protein>
<gene>
    <name evidence="1" type="ORF">HBE96_24450</name>
</gene>
<name>A0A7Y0ELM2_9CLOT</name>
<evidence type="ECO:0000313" key="1">
    <source>
        <dbReference type="EMBL" id="NMM65734.1"/>
    </source>
</evidence>
<proteinExistence type="predicted"/>
<keyword evidence="2" id="KW-1185">Reference proteome</keyword>
<comment type="caution">
    <text evidence="1">The sequence shown here is derived from an EMBL/GenBank/DDBJ whole genome shotgun (WGS) entry which is preliminary data.</text>
</comment>
<dbReference type="EMBL" id="JABBNI010000066">
    <property type="protein sequence ID" value="NMM65734.1"/>
    <property type="molecule type" value="Genomic_DNA"/>
</dbReference>
<organism evidence="1 2">
    <name type="scientific">Clostridium muellerianum</name>
    <dbReference type="NCBI Taxonomy" id="2716538"/>
    <lineage>
        <taxon>Bacteria</taxon>
        <taxon>Bacillati</taxon>
        <taxon>Bacillota</taxon>
        <taxon>Clostridia</taxon>
        <taxon>Eubacteriales</taxon>
        <taxon>Clostridiaceae</taxon>
        <taxon>Clostridium</taxon>
    </lineage>
</organism>
<reference evidence="1 2" key="1">
    <citation type="submission" date="2020-04" db="EMBL/GenBank/DDBJ databases">
        <authorList>
            <person name="Doyle D.A."/>
        </authorList>
    </citation>
    <scope>NUCLEOTIDE SEQUENCE [LARGE SCALE GENOMIC DNA]</scope>
    <source>
        <strain evidence="1 2">P21</strain>
    </source>
</reference>
<evidence type="ECO:0000313" key="2">
    <source>
        <dbReference type="Proteomes" id="UP000537131"/>
    </source>
</evidence>
<accession>A0A7Y0ELM2</accession>